<dbReference type="AlphaFoldDB" id="A0A8H7TRD7"/>
<evidence type="ECO:0000313" key="1">
    <source>
        <dbReference type="EMBL" id="KAF9753770.1"/>
    </source>
</evidence>
<sequence length="120" mass="13134">MDPQDLMLIDRAATHGTVHCQEARQCPSRLSDPHHSNVVGRLFAEGVVEVEEEIGWATGTVDEHHLTTVETVTPEVDLRKVAGDASGMSENEEIGILMRICAPEILVMSETGPWICSVRS</sequence>
<dbReference type="EMBL" id="JADCTT010000004">
    <property type="protein sequence ID" value="KAF9753770.1"/>
    <property type="molecule type" value="Genomic_DNA"/>
</dbReference>
<organism evidence="1 2">
    <name type="scientific">Bionectria ochroleuca</name>
    <name type="common">Gliocladium roseum</name>
    <dbReference type="NCBI Taxonomy" id="29856"/>
    <lineage>
        <taxon>Eukaryota</taxon>
        <taxon>Fungi</taxon>
        <taxon>Dikarya</taxon>
        <taxon>Ascomycota</taxon>
        <taxon>Pezizomycotina</taxon>
        <taxon>Sordariomycetes</taxon>
        <taxon>Hypocreomycetidae</taxon>
        <taxon>Hypocreales</taxon>
        <taxon>Bionectriaceae</taxon>
        <taxon>Clonostachys</taxon>
    </lineage>
</organism>
<dbReference type="Proteomes" id="UP000616885">
    <property type="component" value="Unassembled WGS sequence"/>
</dbReference>
<protein>
    <submittedName>
        <fullName evidence="1">Uncharacterized protein</fullName>
    </submittedName>
</protein>
<name>A0A8H7TRD7_BIOOC</name>
<proteinExistence type="predicted"/>
<comment type="caution">
    <text evidence="1">The sequence shown here is derived from an EMBL/GenBank/DDBJ whole genome shotgun (WGS) entry which is preliminary data.</text>
</comment>
<evidence type="ECO:0000313" key="2">
    <source>
        <dbReference type="Proteomes" id="UP000616885"/>
    </source>
</evidence>
<reference evidence="1" key="1">
    <citation type="submission" date="2020-10" db="EMBL/GenBank/DDBJ databases">
        <title>High-Quality Genome Resource of Clonostachys rosea strain S41 by Oxford Nanopore Long-Read Sequencing.</title>
        <authorList>
            <person name="Wang H."/>
        </authorList>
    </citation>
    <scope>NUCLEOTIDE SEQUENCE</scope>
    <source>
        <strain evidence="1">S41</strain>
    </source>
</reference>
<gene>
    <name evidence="1" type="ORF">IM811_012528</name>
</gene>
<accession>A0A8H7TRD7</accession>